<dbReference type="EMBL" id="BSXT01001174">
    <property type="protein sequence ID" value="GMF39520.1"/>
    <property type="molecule type" value="Genomic_DNA"/>
</dbReference>
<evidence type="ECO:0000256" key="1">
    <source>
        <dbReference type="SAM" id="Coils"/>
    </source>
</evidence>
<evidence type="ECO:0000313" key="3">
    <source>
        <dbReference type="Proteomes" id="UP001165121"/>
    </source>
</evidence>
<feature type="coiled-coil region" evidence="1">
    <location>
        <begin position="60"/>
        <end position="91"/>
    </location>
</feature>
<comment type="caution">
    <text evidence="2">The sequence shown here is derived from an EMBL/GenBank/DDBJ whole genome shotgun (WGS) entry which is preliminary data.</text>
</comment>
<gene>
    <name evidence="2" type="ORF">Pfra01_001176600</name>
</gene>
<name>A0A9W6XJ23_9STRA</name>
<dbReference type="AlphaFoldDB" id="A0A9W6XJ23"/>
<protein>
    <submittedName>
        <fullName evidence="2">Unnamed protein product</fullName>
    </submittedName>
</protein>
<proteinExistence type="predicted"/>
<reference evidence="2" key="1">
    <citation type="submission" date="2023-04" db="EMBL/GenBank/DDBJ databases">
        <title>Phytophthora fragariaefolia NBRC 109709.</title>
        <authorList>
            <person name="Ichikawa N."/>
            <person name="Sato H."/>
            <person name="Tonouchi N."/>
        </authorList>
    </citation>
    <scope>NUCLEOTIDE SEQUENCE</scope>
    <source>
        <strain evidence="2">NBRC 109709</strain>
    </source>
</reference>
<keyword evidence="1" id="KW-0175">Coiled coil</keyword>
<keyword evidence="3" id="KW-1185">Reference proteome</keyword>
<dbReference type="Proteomes" id="UP001165121">
    <property type="component" value="Unassembled WGS sequence"/>
</dbReference>
<organism evidence="2 3">
    <name type="scientific">Phytophthora fragariaefolia</name>
    <dbReference type="NCBI Taxonomy" id="1490495"/>
    <lineage>
        <taxon>Eukaryota</taxon>
        <taxon>Sar</taxon>
        <taxon>Stramenopiles</taxon>
        <taxon>Oomycota</taxon>
        <taxon>Peronosporomycetes</taxon>
        <taxon>Peronosporales</taxon>
        <taxon>Peronosporaceae</taxon>
        <taxon>Phytophthora</taxon>
    </lineage>
</organism>
<evidence type="ECO:0000313" key="2">
    <source>
        <dbReference type="EMBL" id="GMF39520.1"/>
    </source>
</evidence>
<accession>A0A9W6XJ23</accession>
<sequence>MECQVKKLRNSHSLDLEDFGKGYDKNDCSLTIANRHAAADDTGTEPEVWRTIAMHQFYARRRAEQQNTRLRDALEAQIRLSQQLKALLQSQQAQSVSEGCSCHR</sequence>